<evidence type="ECO:0000313" key="3">
    <source>
        <dbReference type="Proteomes" id="UP001353858"/>
    </source>
</evidence>
<keyword evidence="1" id="KW-0812">Transmembrane</keyword>
<gene>
    <name evidence="2" type="ORF">RN001_013555</name>
</gene>
<feature type="transmembrane region" description="Helical" evidence="1">
    <location>
        <begin position="153"/>
        <end position="173"/>
    </location>
</feature>
<comment type="caution">
    <text evidence="2">The sequence shown here is derived from an EMBL/GenBank/DDBJ whole genome shotgun (WGS) entry which is preliminary data.</text>
</comment>
<feature type="transmembrane region" description="Helical" evidence="1">
    <location>
        <begin position="185"/>
        <end position="207"/>
    </location>
</feature>
<proteinExistence type="predicted"/>
<name>A0AAN7NWG6_9COLE</name>
<evidence type="ECO:0000313" key="2">
    <source>
        <dbReference type="EMBL" id="KAK4874195.1"/>
    </source>
</evidence>
<protein>
    <submittedName>
        <fullName evidence="2">Uncharacterized protein</fullName>
    </submittedName>
</protein>
<dbReference type="AlphaFoldDB" id="A0AAN7NWG6"/>
<keyword evidence="1" id="KW-1133">Transmembrane helix</keyword>
<dbReference type="EMBL" id="JARPUR010000006">
    <property type="protein sequence ID" value="KAK4874195.1"/>
    <property type="molecule type" value="Genomic_DNA"/>
</dbReference>
<keyword evidence="3" id="KW-1185">Reference proteome</keyword>
<evidence type="ECO:0000256" key="1">
    <source>
        <dbReference type="SAM" id="Phobius"/>
    </source>
</evidence>
<accession>A0AAN7NWG6</accession>
<feature type="transmembrane region" description="Helical" evidence="1">
    <location>
        <begin position="128"/>
        <end position="147"/>
    </location>
</feature>
<sequence length="213" mass="24182">MAKWSQEDLNRALAAYRQGICGLNECSRRFPGEFNLPSTSKDLTPPEPVIPKNYRGAQQAVELTPTPYKDQLEEAKEKKAQKAAVKCLSLYDIINVVKDGQSSPNKFSETQEEGPKFLKSTHERDFKLINLVLSFEYYTLIVVGAGLRKPGLLVPWLTLYAFIIIGDIIVFFVQLCNDGCNFDKNFLCSGILLAYNWLAVFCLFLHIKMDKKF</sequence>
<keyword evidence="1" id="KW-0472">Membrane</keyword>
<reference evidence="3" key="1">
    <citation type="submission" date="2023-01" db="EMBL/GenBank/DDBJ databases">
        <title>Key to firefly adult light organ development and bioluminescence: homeobox transcription factors regulate luciferase expression and transportation to peroxisome.</title>
        <authorList>
            <person name="Fu X."/>
        </authorList>
    </citation>
    <scope>NUCLEOTIDE SEQUENCE [LARGE SCALE GENOMIC DNA]</scope>
</reference>
<dbReference type="Proteomes" id="UP001353858">
    <property type="component" value="Unassembled WGS sequence"/>
</dbReference>
<organism evidence="2 3">
    <name type="scientific">Aquatica leii</name>
    <dbReference type="NCBI Taxonomy" id="1421715"/>
    <lineage>
        <taxon>Eukaryota</taxon>
        <taxon>Metazoa</taxon>
        <taxon>Ecdysozoa</taxon>
        <taxon>Arthropoda</taxon>
        <taxon>Hexapoda</taxon>
        <taxon>Insecta</taxon>
        <taxon>Pterygota</taxon>
        <taxon>Neoptera</taxon>
        <taxon>Endopterygota</taxon>
        <taxon>Coleoptera</taxon>
        <taxon>Polyphaga</taxon>
        <taxon>Elateriformia</taxon>
        <taxon>Elateroidea</taxon>
        <taxon>Lampyridae</taxon>
        <taxon>Luciolinae</taxon>
        <taxon>Aquatica</taxon>
    </lineage>
</organism>